<reference evidence="4" key="1">
    <citation type="submission" date="2016-10" db="EMBL/GenBank/DDBJ databases">
        <authorList>
            <person name="Varghese N."/>
            <person name="Submissions S."/>
        </authorList>
    </citation>
    <scope>NUCLEOTIDE SEQUENCE [LARGE SCALE GENOMIC DNA]</scope>
    <source>
        <strain evidence="4">DSM 45237</strain>
    </source>
</reference>
<protein>
    <submittedName>
        <fullName evidence="3">5-methylthioadenosine/S-adenosylhomocysteine deaminase</fullName>
    </submittedName>
</protein>
<evidence type="ECO:0000256" key="1">
    <source>
        <dbReference type="ARBA" id="ARBA00022801"/>
    </source>
</evidence>
<sequence length="458" mass="47554">MSDATRCDLLLTGGAVVTMDAATGVVEDGAVAVLGDRVSAVGTAAELAGLRAARTVDCRGTAVLPGLVDTHTHLYQGLARSLGEGMPLWSWLADFMWPYAAALTREDARVAALLGAVEAARAGTTALLDHHYAPADPETVLAVAAAVEAVGLRGVVARGMAGTPSAVARDHGLDGGLFAHSTATELELTRACVAARPPGSRVEVWPGPHNVTYADQELLRGSAALARELGTGWHAHCASTPRDPEVYRGAYGTTPVAWLHEWGLLGPRTTLAHGIHLSDAEVRMVGETGTAVAHCPVSNQYGADGVLRLRELRAAGAVVALGTDGAAYNHRQDLFECMKQAVLVQRLHRLDPDASRSGEALALATREGARLLGVDAGVLAPGRLADVTVVGLGAPHLTPHHDVGAALVYAARGSDVRMTIVGGEVVVEDGRCVRVDEDAIVAEALDRARAVARRAGIV</sequence>
<keyword evidence="1" id="KW-0378">Hydrolase</keyword>
<dbReference type="InterPro" id="IPR032466">
    <property type="entry name" value="Metal_Hydrolase"/>
</dbReference>
<dbReference type="Gene3D" id="2.30.40.10">
    <property type="entry name" value="Urease, subunit C, domain 1"/>
    <property type="match status" value="1"/>
</dbReference>
<keyword evidence="4" id="KW-1185">Reference proteome</keyword>
<dbReference type="PANTHER" id="PTHR43794:SF11">
    <property type="entry name" value="AMIDOHYDROLASE-RELATED DOMAIN-CONTAINING PROTEIN"/>
    <property type="match status" value="1"/>
</dbReference>
<name>A0A1H5KW79_9ACTN</name>
<dbReference type="Gene3D" id="3.20.20.140">
    <property type="entry name" value="Metal-dependent hydrolases"/>
    <property type="match status" value="1"/>
</dbReference>
<dbReference type="CDD" id="cd01298">
    <property type="entry name" value="ATZ_TRZ_like"/>
    <property type="match status" value="1"/>
</dbReference>
<organism evidence="3 4">
    <name type="scientific">Jiangella alba</name>
    <dbReference type="NCBI Taxonomy" id="561176"/>
    <lineage>
        <taxon>Bacteria</taxon>
        <taxon>Bacillati</taxon>
        <taxon>Actinomycetota</taxon>
        <taxon>Actinomycetes</taxon>
        <taxon>Jiangellales</taxon>
        <taxon>Jiangellaceae</taxon>
        <taxon>Jiangella</taxon>
    </lineage>
</organism>
<accession>A0A1H5KW79</accession>
<dbReference type="PANTHER" id="PTHR43794">
    <property type="entry name" value="AMINOHYDROLASE SSNA-RELATED"/>
    <property type="match status" value="1"/>
</dbReference>
<dbReference type="Proteomes" id="UP000181980">
    <property type="component" value="Unassembled WGS sequence"/>
</dbReference>
<dbReference type="AlphaFoldDB" id="A0A1H5KW79"/>
<dbReference type="InterPro" id="IPR006680">
    <property type="entry name" value="Amidohydro-rel"/>
</dbReference>
<dbReference type="Pfam" id="PF01979">
    <property type="entry name" value="Amidohydro_1"/>
    <property type="match status" value="1"/>
</dbReference>
<dbReference type="GO" id="GO:0016810">
    <property type="term" value="F:hydrolase activity, acting on carbon-nitrogen (but not peptide) bonds"/>
    <property type="evidence" value="ECO:0007669"/>
    <property type="project" value="InterPro"/>
</dbReference>
<dbReference type="SUPFAM" id="SSF51556">
    <property type="entry name" value="Metallo-dependent hydrolases"/>
    <property type="match status" value="1"/>
</dbReference>
<proteinExistence type="predicted"/>
<dbReference type="InterPro" id="IPR050287">
    <property type="entry name" value="MTA/SAH_deaminase"/>
</dbReference>
<dbReference type="EMBL" id="FNUC01000003">
    <property type="protein sequence ID" value="SEE68208.1"/>
    <property type="molecule type" value="Genomic_DNA"/>
</dbReference>
<dbReference type="InterPro" id="IPR011059">
    <property type="entry name" value="Metal-dep_hydrolase_composite"/>
</dbReference>
<evidence type="ECO:0000313" key="4">
    <source>
        <dbReference type="Proteomes" id="UP000181980"/>
    </source>
</evidence>
<evidence type="ECO:0000313" key="3">
    <source>
        <dbReference type="EMBL" id="SEE68208.1"/>
    </source>
</evidence>
<dbReference type="SUPFAM" id="SSF51338">
    <property type="entry name" value="Composite domain of metallo-dependent hydrolases"/>
    <property type="match status" value="1"/>
</dbReference>
<feature type="domain" description="Amidohydrolase-related" evidence="2">
    <location>
        <begin position="63"/>
        <end position="426"/>
    </location>
</feature>
<dbReference type="RefSeq" id="WP_216094344.1">
    <property type="nucleotide sequence ID" value="NZ_FNUC01000003.1"/>
</dbReference>
<dbReference type="STRING" id="561176.SAMN04488561_2251"/>
<evidence type="ECO:0000259" key="2">
    <source>
        <dbReference type="Pfam" id="PF01979"/>
    </source>
</evidence>
<gene>
    <name evidence="3" type="ORF">SAMN04488561_2251</name>
</gene>